<proteinExistence type="predicted"/>
<protein>
    <submittedName>
        <fullName evidence="2">Uncharacterized protein</fullName>
    </submittedName>
</protein>
<evidence type="ECO:0000313" key="2">
    <source>
        <dbReference type="EMBL" id="KAI1715755.1"/>
    </source>
</evidence>
<keyword evidence="3" id="KW-1185">Reference proteome</keyword>
<reference evidence="2" key="1">
    <citation type="submission" date="2022-01" db="EMBL/GenBank/DDBJ databases">
        <title>Genome Sequence Resource for Two Populations of Ditylenchus destructor, the Migratory Endoparasitic Phytonematode.</title>
        <authorList>
            <person name="Zhang H."/>
            <person name="Lin R."/>
            <person name="Xie B."/>
        </authorList>
    </citation>
    <scope>NUCLEOTIDE SEQUENCE</scope>
    <source>
        <strain evidence="2">BazhouSP</strain>
    </source>
</reference>
<comment type="caution">
    <text evidence="2">The sequence shown here is derived from an EMBL/GenBank/DDBJ whole genome shotgun (WGS) entry which is preliminary data.</text>
</comment>
<evidence type="ECO:0000256" key="1">
    <source>
        <dbReference type="SAM" id="MobiDB-lite"/>
    </source>
</evidence>
<dbReference type="EMBL" id="JAKKPZ010000011">
    <property type="protein sequence ID" value="KAI1715755.1"/>
    <property type="molecule type" value="Genomic_DNA"/>
</dbReference>
<gene>
    <name evidence="2" type="ORF">DdX_08085</name>
</gene>
<name>A0AAD4N2V2_9BILA</name>
<accession>A0AAD4N2V2</accession>
<dbReference type="AlphaFoldDB" id="A0AAD4N2V2"/>
<feature type="region of interest" description="Disordered" evidence="1">
    <location>
        <begin position="1"/>
        <end position="86"/>
    </location>
</feature>
<dbReference type="Proteomes" id="UP001201812">
    <property type="component" value="Unassembled WGS sequence"/>
</dbReference>
<sequence length="86" mass="9558">MLPSSSEDDWYQNQPDPSTARKDTGARNPGIRGFRAPQNFLSRARIGPSDSSKCSPAQAKRLVAKSARSRHGSQRYSHVTYPLNQL</sequence>
<feature type="compositionally biased region" description="Polar residues" evidence="1">
    <location>
        <begin position="74"/>
        <end position="86"/>
    </location>
</feature>
<evidence type="ECO:0000313" key="3">
    <source>
        <dbReference type="Proteomes" id="UP001201812"/>
    </source>
</evidence>
<organism evidence="2 3">
    <name type="scientific">Ditylenchus destructor</name>
    <dbReference type="NCBI Taxonomy" id="166010"/>
    <lineage>
        <taxon>Eukaryota</taxon>
        <taxon>Metazoa</taxon>
        <taxon>Ecdysozoa</taxon>
        <taxon>Nematoda</taxon>
        <taxon>Chromadorea</taxon>
        <taxon>Rhabditida</taxon>
        <taxon>Tylenchina</taxon>
        <taxon>Tylenchomorpha</taxon>
        <taxon>Sphaerularioidea</taxon>
        <taxon>Anguinidae</taxon>
        <taxon>Anguininae</taxon>
        <taxon>Ditylenchus</taxon>
    </lineage>
</organism>
<feature type="compositionally biased region" description="Acidic residues" evidence="1">
    <location>
        <begin position="1"/>
        <end position="10"/>
    </location>
</feature>